<evidence type="ECO:0000313" key="2">
    <source>
        <dbReference type="Proteomes" id="UP001203036"/>
    </source>
</evidence>
<reference evidence="1" key="1">
    <citation type="submission" date="2022-06" db="EMBL/GenBank/DDBJ databases">
        <title>Lutimaribacter sp. EGI FJ00013, a novel bacterium isolated from a salt lake sediment enrichment.</title>
        <authorList>
            <person name="Gao L."/>
            <person name="Fang B.-Z."/>
            <person name="Li W.-J."/>
        </authorList>
    </citation>
    <scope>NUCLEOTIDE SEQUENCE</scope>
    <source>
        <strain evidence="1">EGI FJ00013</strain>
    </source>
</reference>
<name>A0ACC5ZU67_9RHOB</name>
<proteinExistence type="predicted"/>
<sequence>MSGRPALKKIIGENMLNDHLALLRKLRGASPLDPVPSREALAGHLAARMDQVGDTAFAEFAYLQRVAAKVWGAEKTAHFARVLRDAKVAPKKRDRCPWQIAERLAGSLPVEWRAPLLEQISISRTGQAVLGRTLWSVEYTKSVLAALGRWTAYCASQRQDSLPTAASLHTYALNLVQPSSDVPPTTTGTAANYLQRIMTGLAVATGGRFRSDACDFVVADWRERGRAEGASTKTGSQLVGASALYAFGFSLMAEAHARPMRGVEAAKIFRNGLILALGSALPERARALTWLEFDRTLTLIDRTHIHVELPGKALKYPEARKVQEGYDVIFQNKGLAEALHAYRRDFRPIFDDGLHLFASVHGKPESIQASQLGVLTGNLTEREFGVRIPIHRLRDNVATEASENMIGGAYAAKTLLRHVDESITRRHYDHSEGLKAAADFEDFIETRRTVHAELIR</sequence>
<organism evidence="1 2">
    <name type="scientific">Lutimaribacter degradans</name>
    <dbReference type="NCBI Taxonomy" id="2945989"/>
    <lineage>
        <taxon>Bacteria</taxon>
        <taxon>Pseudomonadati</taxon>
        <taxon>Pseudomonadota</taxon>
        <taxon>Alphaproteobacteria</taxon>
        <taxon>Rhodobacterales</taxon>
        <taxon>Roseobacteraceae</taxon>
        <taxon>Lutimaribacter</taxon>
    </lineage>
</organism>
<dbReference type="EMBL" id="JAMQGO010000001">
    <property type="protein sequence ID" value="MCM2561365.1"/>
    <property type="molecule type" value="Genomic_DNA"/>
</dbReference>
<evidence type="ECO:0000313" key="1">
    <source>
        <dbReference type="EMBL" id="MCM2561365.1"/>
    </source>
</evidence>
<keyword evidence="2" id="KW-1185">Reference proteome</keyword>
<gene>
    <name evidence="1" type="ORF">M8744_04335</name>
</gene>
<protein>
    <submittedName>
        <fullName evidence="1">Uncharacterized protein</fullName>
    </submittedName>
</protein>
<dbReference type="Proteomes" id="UP001203036">
    <property type="component" value="Unassembled WGS sequence"/>
</dbReference>
<comment type="caution">
    <text evidence="1">The sequence shown here is derived from an EMBL/GenBank/DDBJ whole genome shotgun (WGS) entry which is preliminary data.</text>
</comment>
<accession>A0ACC5ZU67</accession>